<accession>A0AAD2FBQ4</accession>
<dbReference type="SUPFAM" id="SSF103657">
    <property type="entry name" value="BAR/IMD domain-like"/>
    <property type="match status" value="1"/>
</dbReference>
<dbReference type="AlphaFoldDB" id="A0AAD2FBQ4"/>
<reference evidence="2" key="1">
    <citation type="submission" date="2023-08" db="EMBL/GenBank/DDBJ databases">
        <authorList>
            <person name="Audoor S."/>
            <person name="Bilcke G."/>
        </authorList>
    </citation>
    <scope>NUCLEOTIDE SEQUENCE</scope>
</reference>
<dbReference type="EMBL" id="CAKOGP040000001">
    <property type="protein sequence ID" value="CAJ1899671.1"/>
    <property type="molecule type" value="Genomic_DNA"/>
</dbReference>
<feature type="region of interest" description="Disordered" evidence="1">
    <location>
        <begin position="350"/>
        <end position="369"/>
    </location>
</feature>
<evidence type="ECO:0000313" key="3">
    <source>
        <dbReference type="Proteomes" id="UP001295423"/>
    </source>
</evidence>
<sequence length="520" mass="58388">MDEIEALGDEVQGLAISKEQQEQQKKRAPWSGEKSKKKQADNDRQSLFEKLKEYETKRRSVYSSKLDSMSLYWKSYKDLLSASLQETGRAERLVLGTCRAHQQYSNAMQAIHDDVFLDEKGNVASDKLQKRLANSRAQVSQAKSITVVKEIRESHGTLANRFGENAKNMDQEIAETIQTLHTNLKKQFTEMETLGSSIIDELEKTEQEVTKAWGTYIKSNSLSNDGSLLPSKSPRSQVESPKKRGELDPWIVEMQYRVAAAYQNAAWEKGNTELTNLFASVKKEECSRRINLREFLVAFVQRQQRLFLSLPGVHNAVLEELVGKEISLEEVERTVQSAIQSRTEKYNADLAALSPAPSRDNDEEKTDVPQLESPLLSDLLTKAKVIERRLESKWQTCLAIITADSFLHLFDIDTKSIIPGSSPEIAFKTLVPSVFVPSSANMTSGKTNFSRGWSDSITPSDSMVLANCSVLRKNDTAFELTETTSPTGAQKMFGKIMIKRALINTSTKAEAEDWITVLTA</sequence>
<dbReference type="Proteomes" id="UP001295423">
    <property type="component" value="Unassembled WGS sequence"/>
</dbReference>
<feature type="region of interest" description="Disordered" evidence="1">
    <location>
        <begin position="224"/>
        <end position="244"/>
    </location>
</feature>
<name>A0AAD2FBQ4_9STRA</name>
<keyword evidence="3" id="KW-1185">Reference proteome</keyword>
<dbReference type="InterPro" id="IPR027267">
    <property type="entry name" value="AH/BAR_dom_sf"/>
</dbReference>
<feature type="region of interest" description="Disordered" evidence="1">
    <location>
        <begin position="1"/>
        <end position="45"/>
    </location>
</feature>
<evidence type="ECO:0000256" key="1">
    <source>
        <dbReference type="SAM" id="MobiDB-lite"/>
    </source>
</evidence>
<gene>
    <name evidence="2" type="ORF">CYCCA115_LOCUS283</name>
</gene>
<protein>
    <recommendedName>
        <fullName evidence="4">PH domain-containing protein</fullName>
    </recommendedName>
</protein>
<comment type="caution">
    <text evidence="2">The sequence shown here is derived from an EMBL/GenBank/DDBJ whole genome shotgun (WGS) entry which is preliminary data.</text>
</comment>
<proteinExistence type="predicted"/>
<organism evidence="2 3">
    <name type="scientific">Cylindrotheca closterium</name>
    <dbReference type="NCBI Taxonomy" id="2856"/>
    <lineage>
        <taxon>Eukaryota</taxon>
        <taxon>Sar</taxon>
        <taxon>Stramenopiles</taxon>
        <taxon>Ochrophyta</taxon>
        <taxon>Bacillariophyta</taxon>
        <taxon>Bacillariophyceae</taxon>
        <taxon>Bacillariophycidae</taxon>
        <taxon>Bacillariales</taxon>
        <taxon>Bacillariaceae</taxon>
        <taxon>Cylindrotheca</taxon>
    </lineage>
</organism>
<dbReference type="Gene3D" id="1.20.1270.60">
    <property type="entry name" value="Arfaptin homology (AH) domain/BAR domain"/>
    <property type="match status" value="1"/>
</dbReference>
<evidence type="ECO:0000313" key="2">
    <source>
        <dbReference type="EMBL" id="CAJ1899671.1"/>
    </source>
</evidence>
<evidence type="ECO:0008006" key="4">
    <source>
        <dbReference type="Google" id="ProtNLM"/>
    </source>
</evidence>